<accession>A0A9P8EZV9</accession>
<protein>
    <submittedName>
        <fullName evidence="1">Uncharacterized protein</fullName>
    </submittedName>
</protein>
<gene>
    <name evidence="1" type="ORF">KCU98_g22866</name>
</gene>
<dbReference type="EMBL" id="JAHFXS010009268">
    <property type="protein sequence ID" value="KAG9916738.1"/>
    <property type="molecule type" value="Genomic_DNA"/>
</dbReference>
<sequence>TAAELLDRTVCLHGWVAWDHASATHGADGRSTLSSVTYRCDRLEMSSEITPTNSEDYTVAWIAALPHERAAGEMMLDHE</sequence>
<name>A0A9P8EZV9_AURME</name>
<dbReference type="Proteomes" id="UP000729357">
    <property type="component" value="Unassembled WGS sequence"/>
</dbReference>
<evidence type="ECO:0000313" key="2">
    <source>
        <dbReference type="Proteomes" id="UP000729357"/>
    </source>
</evidence>
<evidence type="ECO:0000313" key="1">
    <source>
        <dbReference type="EMBL" id="KAG9916738.1"/>
    </source>
</evidence>
<comment type="caution">
    <text evidence="1">The sequence shown here is derived from an EMBL/GenBank/DDBJ whole genome shotgun (WGS) entry which is preliminary data.</text>
</comment>
<keyword evidence="2" id="KW-1185">Reference proteome</keyword>
<organism evidence="1 2">
    <name type="scientific">Aureobasidium melanogenum</name>
    <name type="common">Aureobasidium pullulans var. melanogenum</name>
    <dbReference type="NCBI Taxonomy" id="46634"/>
    <lineage>
        <taxon>Eukaryota</taxon>
        <taxon>Fungi</taxon>
        <taxon>Dikarya</taxon>
        <taxon>Ascomycota</taxon>
        <taxon>Pezizomycotina</taxon>
        <taxon>Dothideomycetes</taxon>
        <taxon>Dothideomycetidae</taxon>
        <taxon>Dothideales</taxon>
        <taxon>Saccotheciaceae</taxon>
        <taxon>Aureobasidium</taxon>
    </lineage>
</organism>
<feature type="non-terminal residue" evidence="1">
    <location>
        <position position="79"/>
    </location>
</feature>
<proteinExistence type="predicted"/>
<dbReference type="AlphaFoldDB" id="A0A9P8EZV9"/>
<reference evidence="1" key="2">
    <citation type="submission" date="2021-08" db="EMBL/GenBank/DDBJ databases">
        <authorList>
            <person name="Gostincar C."/>
            <person name="Sun X."/>
            <person name="Song Z."/>
            <person name="Gunde-Cimerman N."/>
        </authorList>
    </citation>
    <scope>NUCLEOTIDE SEQUENCE</scope>
    <source>
        <strain evidence="1">EXF-9298</strain>
    </source>
</reference>
<feature type="non-terminal residue" evidence="1">
    <location>
        <position position="1"/>
    </location>
</feature>
<reference evidence="1" key="1">
    <citation type="journal article" date="2021" name="J Fungi (Basel)">
        <title>Virulence traits and population genomics of the black yeast Aureobasidium melanogenum.</title>
        <authorList>
            <person name="Cernosa A."/>
            <person name="Sun X."/>
            <person name="Gostincar C."/>
            <person name="Fang C."/>
            <person name="Gunde-Cimerman N."/>
            <person name="Song Z."/>
        </authorList>
    </citation>
    <scope>NUCLEOTIDE SEQUENCE</scope>
    <source>
        <strain evidence="1">EXF-9298</strain>
    </source>
</reference>